<dbReference type="InterPro" id="IPR032466">
    <property type="entry name" value="Metal_Hydrolase"/>
</dbReference>
<dbReference type="InterPro" id="IPR006680">
    <property type="entry name" value="Amidohydro-rel"/>
</dbReference>
<protein>
    <submittedName>
        <fullName evidence="2">Amidohydrolase</fullName>
    </submittedName>
</protein>
<keyword evidence="3" id="KW-1185">Reference proteome</keyword>
<feature type="domain" description="Amidohydrolase-related" evidence="1">
    <location>
        <begin position="57"/>
        <end position="378"/>
    </location>
</feature>
<comment type="caution">
    <text evidence="2">The sequence shown here is derived from an EMBL/GenBank/DDBJ whole genome shotgun (WGS) entry which is preliminary data.</text>
</comment>
<keyword evidence="2" id="KW-0378">Hydrolase</keyword>
<evidence type="ECO:0000313" key="2">
    <source>
        <dbReference type="EMBL" id="KZM69013.1"/>
    </source>
</evidence>
<dbReference type="SUPFAM" id="SSF51556">
    <property type="entry name" value="Metallo-dependent hydrolases"/>
    <property type="match status" value="1"/>
</dbReference>
<dbReference type="InterPro" id="IPR011059">
    <property type="entry name" value="Metal-dep_hydrolase_composite"/>
</dbReference>
<dbReference type="InterPro" id="IPR051781">
    <property type="entry name" value="Metallo-dep_Hydrolase"/>
</dbReference>
<dbReference type="Gene3D" id="2.30.40.10">
    <property type="entry name" value="Urease, subunit C, domain 1"/>
    <property type="match status" value="1"/>
</dbReference>
<gene>
    <name evidence="2" type="ORF">AWN90_14820</name>
</gene>
<proteinExistence type="predicted"/>
<dbReference type="CDD" id="cd01299">
    <property type="entry name" value="Met_dep_hydrolase_A"/>
    <property type="match status" value="1"/>
</dbReference>
<reference evidence="2 3" key="1">
    <citation type="submission" date="2016-04" db="EMBL/GenBank/DDBJ databases">
        <authorList>
            <person name="Evans L.H."/>
            <person name="Alamgir A."/>
            <person name="Owens N."/>
            <person name="Weber N.D."/>
            <person name="Virtaneva K."/>
            <person name="Barbian K."/>
            <person name="Babar A."/>
            <person name="Rosenke K."/>
        </authorList>
    </citation>
    <scope>NUCLEOTIDE SEQUENCE [LARGE SCALE GENOMIC DNA]</scope>
    <source>
        <strain evidence="2 3">IFM 0406</strain>
    </source>
</reference>
<dbReference type="STRING" id="455432.AWN90_14820"/>
<dbReference type="GO" id="GO:0016810">
    <property type="term" value="F:hydrolase activity, acting on carbon-nitrogen (but not peptide) bonds"/>
    <property type="evidence" value="ECO:0007669"/>
    <property type="project" value="InterPro"/>
</dbReference>
<dbReference type="SUPFAM" id="SSF51338">
    <property type="entry name" value="Composite domain of metallo-dependent hydrolases"/>
    <property type="match status" value="2"/>
</dbReference>
<dbReference type="AlphaFoldDB" id="A0A164I1I9"/>
<sequence>MTEILITARRLVVGPADRTIDDAALVVADGRITACGTRAEVEPTVPDAVRYDFPTGTILPGLIDSHVHLVLGGERDPIAPLLHRTPDTLLRDMIERARQALAAGVTTVRDLGDMHGGAARLRDMIAAQSVSGPRIVAATVPLTCPGGHLAALGGEVASKREIRDRIRRNADMGADLIKVMASGGALTPGGPPMWAAQFDADQLGYIVEQAEEVGLPVAAHAHGTDTIAHCVTAGVRTIEHCSWRTADGLRYDEAVAAAIARRNVAVCRCISGDWRGFLAQLGERNAAALCDAIQRMRRAGVRFIAGTDAGVPGAPFGDYAGMLEFFAAIGFPNGEVIDMATVHAADALGIAGRVGRLETGYEADVLVVDGDPLTDLGSLRKTLLVAARGRIHRNEDIA</sequence>
<dbReference type="Pfam" id="PF01979">
    <property type="entry name" value="Amidohydro_1"/>
    <property type="match status" value="1"/>
</dbReference>
<evidence type="ECO:0000259" key="1">
    <source>
        <dbReference type="Pfam" id="PF01979"/>
    </source>
</evidence>
<dbReference type="EMBL" id="LWGR01000021">
    <property type="protein sequence ID" value="KZM69013.1"/>
    <property type="molecule type" value="Genomic_DNA"/>
</dbReference>
<dbReference type="Proteomes" id="UP000076512">
    <property type="component" value="Unassembled WGS sequence"/>
</dbReference>
<name>A0A164I1I9_9NOCA</name>
<accession>A0A164I1I9</accession>
<dbReference type="InterPro" id="IPR057744">
    <property type="entry name" value="OTAase-like"/>
</dbReference>
<dbReference type="Gene3D" id="3.20.20.140">
    <property type="entry name" value="Metal-dependent hydrolases"/>
    <property type="match status" value="1"/>
</dbReference>
<dbReference type="RefSeq" id="WP_067581100.1">
    <property type="nucleotide sequence ID" value="NZ_JABMCZ010000002.1"/>
</dbReference>
<dbReference type="PANTHER" id="PTHR43135:SF3">
    <property type="entry name" value="ALPHA-D-RIBOSE 1-METHYLPHOSPHONATE 5-TRIPHOSPHATE DIPHOSPHATASE"/>
    <property type="match status" value="1"/>
</dbReference>
<dbReference type="OrthoDB" id="3514520at2"/>
<evidence type="ECO:0000313" key="3">
    <source>
        <dbReference type="Proteomes" id="UP000076512"/>
    </source>
</evidence>
<dbReference type="PANTHER" id="PTHR43135">
    <property type="entry name" value="ALPHA-D-RIBOSE 1-METHYLPHOSPHONATE 5-TRIPHOSPHATE DIPHOSPHATASE"/>
    <property type="match status" value="1"/>
</dbReference>
<organism evidence="2 3">
    <name type="scientific">Nocardia terpenica</name>
    <dbReference type="NCBI Taxonomy" id="455432"/>
    <lineage>
        <taxon>Bacteria</taxon>
        <taxon>Bacillati</taxon>
        <taxon>Actinomycetota</taxon>
        <taxon>Actinomycetes</taxon>
        <taxon>Mycobacteriales</taxon>
        <taxon>Nocardiaceae</taxon>
        <taxon>Nocardia</taxon>
    </lineage>
</organism>